<dbReference type="InterPro" id="IPR057893">
    <property type="entry name" value="LRV_2"/>
</dbReference>
<name>A0A508A024_9ACTO</name>
<feature type="compositionally biased region" description="Low complexity" evidence="1">
    <location>
        <begin position="173"/>
        <end position="182"/>
    </location>
</feature>
<evidence type="ECO:0000256" key="1">
    <source>
        <dbReference type="SAM" id="MobiDB-lite"/>
    </source>
</evidence>
<feature type="compositionally biased region" description="Low complexity" evidence="1">
    <location>
        <begin position="196"/>
        <end position="208"/>
    </location>
</feature>
<protein>
    <recommendedName>
        <fullName evidence="3">Leucine rich repeat variant domain-containing protein</fullName>
    </recommendedName>
</protein>
<feature type="region of interest" description="Disordered" evidence="1">
    <location>
        <begin position="570"/>
        <end position="600"/>
    </location>
</feature>
<feature type="domain" description="Leucine rich repeat variant" evidence="3">
    <location>
        <begin position="29"/>
        <end position="87"/>
    </location>
</feature>
<accession>A0A508A024</accession>
<organism evidence="4 5">
    <name type="scientific">Actinomyces johnsonii</name>
    <dbReference type="NCBI Taxonomy" id="544581"/>
    <lineage>
        <taxon>Bacteria</taxon>
        <taxon>Bacillati</taxon>
        <taxon>Actinomycetota</taxon>
        <taxon>Actinomycetes</taxon>
        <taxon>Actinomycetales</taxon>
        <taxon>Actinomycetaceae</taxon>
        <taxon>Actinomyces</taxon>
    </lineage>
</organism>
<keyword evidence="2" id="KW-0812">Transmembrane</keyword>
<dbReference type="Proteomes" id="UP000319010">
    <property type="component" value="Unassembled WGS sequence"/>
</dbReference>
<comment type="caution">
    <text evidence="4">The sequence shown here is derived from an EMBL/GenBank/DDBJ whole genome shotgun (WGS) entry which is preliminary data.</text>
</comment>
<feature type="region of interest" description="Disordered" evidence="1">
    <location>
        <begin position="515"/>
        <end position="534"/>
    </location>
</feature>
<feature type="compositionally biased region" description="Polar residues" evidence="1">
    <location>
        <begin position="571"/>
        <end position="586"/>
    </location>
</feature>
<feature type="region of interest" description="Disordered" evidence="1">
    <location>
        <begin position="122"/>
        <end position="216"/>
    </location>
</feature>
<keyword evidence="2" id="KW-1133">Transmembrane helix</keyword>
<dbReference type="AlphaFoldDB" id="A0A508A024"/>
<evidence type="ECO:0000256" key="2">
    <source>
        <dbReference type="SAM" id="Phobius"/>
    </source>
</evidence>
<gene>
    <name evidence="4" type="ORF">FK256_13875</name>
</gene>
<evidence type="ECO:0000313" key="4">
    <source>
        <dbReference type="EMBL" id="TQD41298.1"/>
    </source>
</evidence>
<dbReference type="Pfam" id="PF25591">
    <property type="entry name" value="LRV_2"/>
    <property type="match status" value="1"/>
</dbReference>
<sequence>MVRFGDLGPWISLGSGDMTTGHSPSSGDYDATMAASRFASPQDLERIAQARPDLHSILAANPSIPPQVLSVLERSDDDVVQEILARRTGQGASQSAGMTPPAWPGQPQIPGQIDAMAPTMAVAPQPQQASGYGAAPQGYDGAPPTAPGAMAPGAAPQGYGYGTGAGPQPSPLPQDSSQAAQPVALPPPSQHYSAPSMQSAAQPMEQQPAMPPGVPAGAPPGYMQGQSQITAPAYGAPMYAPTIQPPKRRGLKVLAIVLPIVLLLTGGGVAAWYFFGSSSTSVVTFRTSLIDSWAQGAQESWSVDVASDAEPYVIGDYFLTYEKSSNTLTGYSSLDKGMEESWRVELADDVYQSSYSSFSPSFQNWGNSRLIYRHQMIDLKTGEESSPPWGKEDSAVIAGGVAVSCNSDDRCTAWESPSKKRWSKTIKGAKEFAKQSAVSNTEILMRGGKEYTAFCNIVIDLRTGDTIHLGKKGEVSKDTAVVYIKDGWLLYSKDETSSEDNLKWNVTVYDTQGSKKSSYTIKPSESKDPVFPNNTLLTAEQHQKYFSEREYDEAPLTISRDSSGGCISKLTPKNGQSFSAPTSTKHSSSSDDDDAPCPTYASISSQGSIASLTAWEHSDPNSALLLMNTRTGKEIKFKEIDWKSGDSLIMAEYDLIIGYDKEHGKAIGFKPES</sequence>
<reference evidence="4 5" key="1">
    <citation type="submission" date="2019-06" db="EMBL/GenBank/DDBJ databases">
        <title>Draft genome sequence of Actinomyces johnsonii CCUG 34287T.</title>
        <authorList>
            <person name="Salva-Serra F."/>
            <person name="Cardew S."/>
            <person name="Moore E."/>
        </authorList>
    </citation>
    <scope>NUCLEOTIDE SEQUENCE [LARGE SCALE GENOMIC DNA]</scope>
    <source>
        <strain evidence="4 5">CCUG 34287</strain>
    </source>
</reference>
<keyword evidence="2" id="KW-0472">Membrane</keyword>
<evidence type="ECO:0000259" key="3">
    <source>
        <dbReference type="Pfam" id="PF25591"/>
    </source>
</evidence>
<evidence type="ECO:0000313" key="5">
    <source>
        <dbReference type="Proteomes" id="UP000319010"/>
    </source>
</evidence>
<feature type="region of interest" description="Disordered" evidence="1">
    <location>
        <begin position="87"/>
        <end position="108"/>
    </location>
</feature>
<feature type="compositionally biased region" description="Low complexity" evidence="1">
    <location>
        <begin position="141"/>
        <end position="158"/>
    </location>
</feature>
<feature type="transmembrane region" description="Helical" evidence="2">
    <location>
        <begin position="253"/>
        <end position="275"/>
    </location>
</feature>
<dbReference type="EMBL" id="VICB01000029">
    <property type="protein sequence ID" value="TQD41298.1"/>
    <property type="molecule type" value="Genomic_DNA"/>
</dbReference>
<proteinExistence type="predicted"/>